<dbReference type="RefSeq" id="WP_007277889.1">
    <property type="nucleotide sequence ID" value="NZ_ABCK01000005.1"/>
</dbReference>
<dbReference type="STRING" id="313628.LNTAR_11051"/>
<evidence type="ECO:0000313" key="3">
    <source>
        <dbReference type="Proteomes" id="UP000004947"/>
    </source>
</evidence>
<dbReference type="eggNOG" id="COG1832">
    <property type="taxonomic scope" value="Bacteria"/>
</dbReference>
<evidence type="ECO:0000313" key="2">
    <source>
        <dbReference type="EMBL" id="EDM28449.1"/>
    </source>
</evidence>
<dbReference type="EMBL" id="ABCK01000005">
    <property type="protein sequence ID" value="EDM28449.1"/>
    <property type="molecule type" value="Genomic_DNA"/>
</dbReference>
<keyword evidence="3" id="KW-1185">Reference proteome</keyword>
<dbReference type="InterPro" id="IPR036291">
    <property type="entry name" value="NAD(P)-bd_dom_sf"/>
</dbReference>
<dbReference type="AlphaFoldDB" id="A6DJ13"/>
<sequence length="120" mass="13397">MKPTLIIGASPRSSSYANMAMHALKEAGHKTLLYNPTGRKVDDREVYTTINEIDQEIHTITLYVRPSRLAPIVEELIALNAERIIFNPGTEDPAIIQAFQDAGLQALEACTLVMLRTQQY</sequence>
<organism evidence="2 3">
    <name type="scientific">Lentisphaera araneosa HTCC2155</name>
    <dbReference type="NCBI Taxonomy" id="313628"/>
    <lineage>
        <taxon>Bacteria</taxon>
        <taxon>Pseudomonadati</taxon>
        <taxon>Lentisphaerota</taxon>
        <taxon>Lentisphaeria</taxon>
        <taxon>Lentisphaerales</taxon>
        <taxon>Lentisphaeraceae</taxon>
        <taxon>Lentisphaera</taxon>
    </lineage>
</organism>
<dbReference type="SUPFAM" id="SSF51735">
    <property type="entry name" value="NAD(P)-binding Rossmann-fold domains"/>
    <property type="match status" value="1"/>
</dbReference>
<gene>
    <name evidence="2" type="ORF">LNTAR_11051</name>
</gene>
<feature type="domain" description="CoA-binding" evidence="1">
    <location>
        <begin position="4"/>
        <end position="115"/>
    </location>
</feature>
<accession>A6DJ13</accession>
<dbReference type="OrthoDB" id="708726at2"/>
<dbReference type="Gene3D" id="3.40.50.720">
    <property type="entry name" value="NAD(P)-binding Rossmann-like Domain"/>
    <property type="match status" value="1"/>
</dbReference>
<protein>
    <submittedName>
        <fullName evidence="2">Predicted CoA-binding protein</fullName>
    </submittedName>
</protein>
<proteinExistence type="predicted"/>
<comment type="caution">
    <text evidence="2">The sequence shown here is derived from an EMBL/GenBank/DDBJ whole genome shotgun (WGS) entry which is preliminary data.</text>
</comment>
<dbReference type="Proteomes" id="UP000004947">
    <property type="component" value="Unassembled WGS sequence"/>
</dbReference>
<dbReference type="InterPro" id="IPR003781">
    <property type="entry name" value="CoA-bd"/>
</dbReference>
<name>A6DJ13_9BACT</name>
<dbReference type="PANTHER" id="PTHR33303:SF2">
    <property type="entry name" value="COA-BINDING DOMAIN-CONTAINING PROTEIN"/>
    <property type="match status" value="1"/>
</dbReference>
<dbReference type="PANTHER" id="PTHR33303">
    <property type="entry name" value="CYTOPLASMIC PROTEIN-RELATED"/>
    <property type="match status" value="1"/>
</dbReference>
<dbReference type="Pfam" id="PF13380">
    <property type="entry name" value="CoA_binding_2"/>
    <property type="match status" value="1"/>
</dbReference>
<evidence type="ECO:0000259" key="1">
    <source>
        <dbReference type="Pfam" id="PF13380"/>
    </source>
</evidence>
<reference evidence="2 3" key="1">
    <citation type="journal article" date="2010" name="J. Bacteriol.">
        <title>Genome sequence of Lentisphaera araneosa HTCC2155T, the type species of the order Lentisphaerales in the phylum Lentisphaerae.</title>
        <authorList>
            <person name="Thrash J.C."/>
            <person name="Cho J.C."/>
            <person name="Vergin K.L."/>
            <person name="Morris R.M."/>
            <person name="Giovannoni S.J."/>
        </authorList>
    </citation>
    <scope>NUCLEOTIDE SEQUENCE [LARGE SCALE GENOMIC DNA]</scope>
    <source>
        <strain evidence="2 3">HTCC2155</strain>
    </source>
</reference>